<accession>A0AA39YUQ0</accession>
<sequence length="537" mass="58965">MAEFATNPRAPSSDSEDDGNNSGRPGPGLYSLGEEFFPHGGVQALQFGTIGGRRAPANAASIRSVTVGPAPKAERFSPVAMPPPNMKMEHPKPAPPAPQAVAAAPVPMADIPMIDAPPPADEVENEQDHVAIDENAAPKPEDMNVVAEVKPAQVAQNDEVDQAEIEGVRSRVVLDSRGKLLLVVGDWEFHVCKGTLLRKAKSKALAELCGQDVDSPAPRRSHTPGSLSRHDPYQELHRVKLTEPIDPKAFLVALHLAHANHLQAWDIVEHAIDQGKGRKLFSDLLAATHQYDMLDCIPPVAVKWMKKVYDPDLKRFDDLADQFWICWMVGHLPCVKQTMFRMVSTARINSKGDVIGFGASDDQTYSTYPSIKVLQTLDDLTKCRKRVVKKLISFVDAATENLTLSPKSNPSRPGGGYICCAPEEDEVAKFRCDKMLLGSFISEIRAARWEFKDTGGSPERMYKSIATAAENAIEKCRDDNWSHAVDIHADCSPLRAAPWVNLKDLIFAEIDKIAFDKDAFEQRSIAVGFKNAREVKG</sequence>
<feature type="region of interest" description="Disordered" evidence="1">
    <location>
        <begin position="1"/>
        <end position="35"/>
    </location>
</feature>
<gene>
    <name evidence="2" type="ORF">B0T16DRAFT_386386</name>
</gene>
<organism evidence="2 3">
    <name type="scientific">Cercophora newfieldiana</name>
    <dbReference type="NCBI Taxonomy" id="92897"/>
    <lineage>
        <taxon>Eukaryota</taxon>
        <taxon>Fungi</taxon>
        <taxon>Dikarya</taxon>
        <taxon>Ascomycota</taxon>
        <taxon>Pezizomycotina</taxon>
        <taxon>Sordariomycetes</taxon>
        <taxon>Sordariomycetidae</taxon>
        <taxon>Sordariales</taxon>
        <taxon>Lasiosphaeriaceae</taxon>
        <taxon>Cercophora</taxon>
    </lineage>
</organism>
<reference evidence="2" key="1">
    <citation type="submission" date="2023-06" db="EMBL/GenBank/DDBJ databases">
        <title>Genome-scale phylogeny and comparative genomics of the fungal order Sordariales.</title>
        <authorList>
            <consortium name="Lawrence Berkeley National Laboratory"/>
            <person name="Hensen N."/>
            <person name="Bonometti L."/>
            <person name="Westerberg I."/>
            <person name="Brannstrom I.O."/>
            <person name="Guillou S."/>
            <person name="Cros-Aarteil S."/>
            <person name="Calhoun S."/>
            <person name="Haridas S."/>
            <person name="Kuo A."/>
            <person name="Mondo S."/>
            <person name="Pangilinan J."/>
            <person name="Riley R."/>
            <person name="Labutti K."/>
            <person name="Andreopoulos B."/>
            <person name="Lipzen A."/>
            <person name="Chen C."/>
            <person name="Yanf M."/>
            <person name="Daum C."/>
            <person name="Ng V."/>
            <person name="Clum A."/>
            <person name="Steindorff A."/>
            <person name="Ohm R."/>
            <person name="Martin F."/>
            <person name="Silar P."/>
            <person name="Natvig D."/>
            <person name="Lalanne C."/>
            <person name="Gautier V."/>
            <person name="Ament-Velasquez S.L."/>
            <person name="Kruys A."/>
            <person name="Hutchinson M.I."/>
            <person name="Powell A.J."/>
            <person name="Barry K."/>
            <person name="Miller A.N."/>
            <person name="Grigoriev I.V."/>
            <person name="Debuchy R."/>
            <person name="Gladieux P."/>
            <person name="Thoren M.H."/>
            <person name="Johannesson H."/>
        </authorList>
    </citation>
    <scope>NUCLEOTIDE SEQUENCE</scope>
    <source>
        <strain evidence="2">SMH2532-1</strain>
    </source>
</reference>
<comment type="caution">
    <text evidence="2">The sequence shown here is derived from an EMBL/GenBank/DDBJ whole genome shotgun (WGS) entry which is preliminary data.</text>
</comment>
<dbReference type="AlphaFoldDB" id="A0AA39YUQ0"/>
<evidence type="ECO:0008006" key="4">
    <source>
        <dbReference type="Google" id="ProtNLM"/>
    </source>
</evidence>
<evidence type="ECO:0000313" key="3">
    <source>
        <dbReference type="Proteomes" id="UP001174936"/>
    </source>
</evidence>
<dbReference type="Proteomes" id="UP001174936">
    <property type="component" value="Unassembled WGS sequence"/>
</dbReference>
<evidence type="ECO:0000256" key="1">
    <source>
        <dbReference type="SAM" id="MobiDB-lite"/>
    </source>
</evidence>
<name>A0AA39YUQ0_9PEZI</name>
<evidence type="ECO:0000313" key="2">
    <source>
        <dbReference type="EMBL" id="KAK0657942.1"/>
    </source>
</evidence>
<dbReference type="EMBL" id="JAULSV010000001">
    <property type="protein sequence ID" value="KAK0657942.1"/>
    <property type="molecule type" value="Genomic_DNA"/>
</dbReference>
<keyword evidence="3" id="KW-1185">Reference proteome</keyword>
<proteinExistence type="predicted"/>
<protein>
    <recommendedName>
        <fullName evidence="4">BTB domain-containing protein</fullName>
    </recommendedName>
</protein>